<feature type="transmembrane region" description="Helical" evidence="4">
    <location>
        <begin position="301"/>
        <end position="321"/>
    </location>
</feature>
<protein>
    <submittedName>
        <fullName evidence="6">AraC family transcriptional regulator</fullName>
    </submittedName>
</protein>
<dbReference type="SMART" id="SM00342">
    <property type="entry name" value="HTH_ARAC"/>
    <property type="match status" value="1"/>
</dbReference>
<dbReference type="InterPro" id="IPR009057">
    <property type="entry name" value="Homeodomain-like_sf"/>
</dbReference>
<dbReference type="InterPro" id="IPR018062">
    <property type="entry name" value="HTH_AraC-typ_CS"/>
</dbReference>
<evidence type="ECO:0000313" key="6">
    <source>
        <dbReference type="EMBL" id="UVI29387.1"/>
    </source>
</evidence>
<keyword evidence="4" id="KW-0812">Transmembrane</keyword>
<evidence type="ECO:0000256" key="1">
    <source>
        <dbReference type="ARBA" id="ARBA00023015"/>
    </source>
</evidence>
<dbReference type="PANTHER" id="PTHR43280:SF34">
    <property type="entry name" value="ARAC-FAMILY TRANSCRIPTIONAL REGULATOR"/>
    <property type="match status" value="1"/>
</dbReference>
<evidence type="ECO:0000256" key="2">
    <source>
        <dbReference type="ARBA" id="ARBA00023125"/>
    </source>
</evidence>
<dbReference type="PROSITE" id="PS01124">
    <property type="entry name" value="HTH_ARAC_FAMILY_2"/>
    <property type="match status" value="1"/>
</dbReference>
<dbReference type="PRINTS" id="PR00032">
    <property type="entry name" value="HTHARAC"/>
</dbReference>
<keyword evidence="2" id="KW-0238">DNA-binding</keyword>
<proteinExistence type="predicted"/>
<reference evidence="6" key="1">
    <citation type="submission" date="2022-01" db="EMBL/GenBank/DDBJ databases">
        <title>Paenibacillus spongiae sp. nov., isolated from marine sponge.</title>
        <authorList>
            <person name="Li Z."/>
            <person name="Zhang M."/>
        </authorList>
    </citation>
    <scope>NUCLEOTIDE SEQUENCE</scope>
    <source>
        <strain evidence="6">PHS-Z3</strain>
    </source>
</reference>
<feature type="domain" description="HTH araC/xylS-type" evidence="5">
    <location>
        <begin position="674"/>
        <end position="773"/>
    </location>
</feature>
<dbReference type="EMBL" id="CP091430">
    <property type="protein sequence ID" value="UVI29387.1"/>
    <property type="molecule type" value="Genomic_DNA"/>
</dbReference>
<evidence type="ECO:0000313" key="7">
    <source>
        <dbReference type="Proteomes" id="UP001057877"/>
    </source>
</evidence>
<dbReference type="Gene3D" id="1.10.10.60">
    <property type="entry name" value="Homeodomain-like"/>
    <property type="match status" value="2"/>
</dbReference>
<feature type="transmembrane region" description="Helical" evidence="4">
    <location>
        <begin position="16"/>
        <end position="38"/>
    </location>
</feature>
<evidence type="ECO:0000256" key="4">
    <source>
        <dbReference type="SAM" id="Phobius"/>
    </source>
</evidence>
<name>A0ABY5S662_9BACL</name>
<organism evidence="6 7">
    <name type="scientific">Paenibacillus spongiae</name>
    <dbReference type="NCBI Taxonomy" id="2909671"/>
    <lineage>
        <taxon>Bacteria</taxon>
        <taxon>Bacillati</taxon>
        <taxon>Bacillota</taxon>
        <taxon>Bacilli</taxon>
        <taxon>Bacillales</taxon>
        <taxon>Paenibacillaceae</taxon>
        <taxon>Paenibacillus</taxon>
    </lineage>
</organism>
<keyword evidence="4" id="KW-1133">Transmembrane helix</keyword>
<dbReference type="PANTHER" id="PTHR43280">
    <property type="entry name" value="ARAC-FAMILY TRANSCRIPTIONAL REGULATOR"/>
    <property type="match status" value="1"/>
</dbReference>
<keyword evidence="4" id="KW-0472">Membrane</keyword>
<evidence type="ECO:0000256" key="3">
    <source>
        <dbReference type="ARBA" id="ARBA00023163"/>
    </source>
</evidence>
<keyword evidence="3" id="KW-0804">Transcription</keyword>
<dbReference type="SUPFAM" id="SSF46689">
    <property type="entry name" value="Homeodomain-like"/>
    <property type="match status" value="1"/>
</dbReference>
<keyword evidence="7" id="KW-1185">Reference proteome</keyword>
<sequence length="787" mass="88908">MGIIRLLKGRKYLQRIVLYFNLSVVGLLVIFSFSYYVYSKNIVLQTQKDANEKVLSQIKYNINYLHEIVQNIAIMMSFDKSMVYLMNAKEPDPFTKFQTLRMLDTVADSTSFVDSIAVYSGVGNRIYVGGSGTWSREHLKELEKMTLRVLRQSGRPTGGRLIPMKTDGRNANVDLFSFFVLESHPANGAVPNAVIVNIRPQWVFENISNLNSLGGRQDGVVVLDRNGEALSYHNEAALRLADANWRSALRPGSEPGGFTVRRLDGEKYLISEISVGVNDWRIMSILPYDKVMGRVESFRNISFILVGLALLISVALSAAVANRLYRPIGKLTELFGGNALVPLAGVPKTHDEMGYISRVYELTLSKLRLARQEENRNQQIVNDYYLRRWMTDSGSLTGEELDECRAAFPRLFPKEEGTEPVWTLAVLTLDPPPQASRSSAQDDLFRFALCNITEETIASSFPVHVLDMKNGFLVAIARTTDARSDSAALRKLLTESVDTCRQYYRRTFSAAVSHPVSDYRAASTVYRVTVQQLMYRLLYGPGSVIVPEDVECNVARQDVTIPIEWEKKLGEVIRARDEKAIHALLDKWFAAIAALPYDNMTFAVQQVVLVIRQVLREPVFTAHFNSIAMQTLGTSVIRSDTLTEMRYKIDHFLEQVCLAEREAQKEDKNKIIVDAIKEFVEKNVLNINLSLQSVASNFKMSSAYVGRIFKQYENVSVGDYINGYRLDKAREMLLSSSFSVKEIADYLGFNNASYFITLFKKKYGLTPKEFRMNVVLGDEGQLDGSRN</sequence>
<dbReference type="PROSITE" id="PS00041">
    <property type="entry name" value="HTH_ARAC_FAMILY_1"/>
    <property type="match status" value="1"/>
</dbReference>
<dbReference type="RefSeq" id="WP_258385476.1">
    <property type="nucleotide sequence ID" value="NZ_CP091430.1"/>
</dbReference>
<evidence type="ECO:0000259" key="5">
    <source>
        <dbReference type="PROSITE" id="PS01124"/>
    </source>
</evidence>
<dbReference type="InterPro" id="IPR018060">
    <property type="entry name" value="HTH_AraC"/>
</dbReference>
<dbReference type="Proteomes" id="UP001057877">
    <property type="component" value="Chromosome"/>
</dbReference>
<dbReference type="Pfam" id="PF12833">
    <property type="entry name" value="HTH_18"/>
    <property type="match status" value="1"/>
</dbReference>
<keyword evidence="1" id="KW-0805">Transcription regulation</keyword>
<gene>
    <name evidence="6" type="ORF">L1F29_28855</name>
</gene>
<accession>A0ABY5S662</accession>
<dbReference type="InterPro" id="IPR020449">
    <property type="entry name" value="Tscrpt_reg_AraC-type_HTH"/>
</dbReference>